<name>A0ABV2ADV4_9GAMM</name>
<evidence type="ECO:0000256" key="1">
    <source>
        <dbReference type="ARBA" id="ARBA00022801"/>
    </source>
</evidence>
<dbReference type="InterPro" id="IPR015500">
    <property type="entry name" value="Peptidase_S8_subtilisin-rel"/>
</dbReference>
<dbReference type="SUPFAM" id="SSF52743">
    <property type="entry name" value="Subtilisin-like"/>
    <property type="match status" value="1"/>
</dbReference>
<dbReference type="PRINTS" id="PR00723">
    <property type="entry name" value="SUBTILISIN"/>
</dbReference>
<dbReference type="InterPro" id="IPR036852">
    <property type="entry name" value="Peptidase_S8/S53_dom_sf"/>
</dbReference>
<organism evidence="3 4">
    <name type="scientific">Sinimarinibacterium thermocellulolyticum</name>
    <dbReference type="NCBI Taxonomy" id="3170016"/>
    <lineage>
        <taxon>Bacteria</taxon>
        <taxon>Pseudomonadati</taxon>
        <taxon>Pseudomonadota</taxon>
        <taxon>Gammaproteobacteria</taxon>
        <taxon>Nevskiales</taxon>
        <taxon>Nevskiaceae</taxon>
        <taxon>Sinimarinibacterium</taxon>
    </lineage>
</organism>
<proteinExistence type="predicted"/>
<accession>A0ABV2ADV4</accession>
<evidence type="ECO:0000313" key="4">
    <source>
        <dbReference type="Proteomes" id="UP001465331"/>
    </source>
</evidence>
<protein>
    <recommendedName>
        <fullName evidence="5">Peptidase S8/S53 domain-containing protein</fullName>
    </recommendedName>
</protein>
<keyword evidence="1" id="KW-0378">Hydrolase</keyword>
<keyword evidence="4" id="KW-1185">Reference proteome</keyword>
<dbReference type="Proteomes" id="UP001465331">
    <property type="component" value="Unassembled WGS sequence"/>
</dbReference>
<dbReference type="Gene3D" id="2.60.120.380">
    <property type="match status" value="1"/>
</dbReference>
<dbReference type="PROSITE" id="PS00136">
    <property type="entry name" value="SUBTILASE_ASP"/>
    <property type="match status" value="1"/>
</dbReference>
<dbReference type="Gene3D" id="3.40.50.200">
    <property type="entry name" value="Peptidase S8/S53 domain"/>
    <property type="match status" value="1"/>
</dbReference>
<feature type="signal peptide" evidence="2">
    <location>
        <begin position="1"/>
        <end position="20"/>
    </location>
</feature>
<feature type="chain" id="PRO_5045728503" description="Peptidase S8/S53 domain-containing protein" evidence="2">
    <location>
        <begin position="21"/>
        <end position="602"/>
    </location>
</feature>
<dbReference type="InterPro" id="IPR023827">
    <property type="entry name" value="Peptidase_S8_Asp-AS"/>
</dbReference>
<reference evidence="3 4" key="1">
    <citation type="submission" date="2024-06" db="EMBL/GenBank/DDBJ databases">
        <authorList>
            <person name="Li Z."/>
            <person name="Jiang Y."/>
        </authorList>
    </citation>
    <scope>NUCLEOTIDE SEQUENCE [LARGE SCALE GENOMIC DNA]</scope>
    <source>
        <strain evidence="3 4">HSW-8</strain>
    </source>
</reference>
<sequence length="602" mass="61907">MSLMFLPRLALTLAAGLVVAACGDSTPAGAPVPPPVGGGAGGCPPAGESIVVAELAGTTPVAAEGVALGGDQPEHTIRVPSGCDIAQLVVRLRWDLAAEDLDLEVYFPDGSLASTSADFNLLEGAAEEIATVGNPPPGDYRVRVIGYVSTGTAYDLLASAEGGDTVLPPADLGGLAAGPAPRVVVAVIDSGINPYHAYFHAGSPIYPQGAPPSAVTRDVLAEFGIPAQCVIELTRTGDFAADFAADVASGQWRKADFCELVWFKGTNVLAKSFAAGTTVILPDDEGDTHGVGTAAAVLGANPEAIVLFLEGIGDAAETYAFTHPAVDLVSTSYGAPGSLPLPGHINMSFTGTYANGKLHFGACDNSPSSCVQDGTGGPWWSIGIAGFEETADNEPAGSSGGRQSLSGNLVDFIADFTQTLPYCMACEDGYDDFVGGTSFATPRSAGTASKILLAARRTVGHVRGIRPGTLPQMPPAMVAGAGLNISNWQLRRALEQAAWIPEFGDYDPLAGVQEFGPGYPIPPAAAASVIGWGVLTPAPEAGVVERALGALGLRAAPPAKDPSYCRFQTALIQARKLYWDYGNVDSETYLDPPSPDPFVYCD</sequence>
<evidence type="ECO:0008006" key="5">
    <source>
        <dbReference type="Google" id="ProtNLM"/>
    </source>
</evidence>
<keyword evidence="2" id="KW-0732">Signal</keyword>
<gene>
    <name evidence="3" type="ORF">ABSH63_13380</name>
</gene>
<dbReference type="EMBL" id="JBEPIJ010000018">
    <property type="protein sequence ID" value="MES0874991.1"/>
    <property type="molecule type" value="Genomic_DNA"/>
</dbReference>
<evidence type="ECO:0000313" key="3">
    <source>
        <dbReference type="EMBL" id="MES0874991.1"/>
    </source>
</evidence>
<evidence type="ECO:0000256" key="2">
    <source>
        <dbReference type="SAM" id="SignalP"/>
    </source>
</evidence>
<comment type="caution">
    <text evidence="3">The sequence shown here is derived from an EMBL/GenBank/DDBJ whole genome shotgun (WGS) entry which is preliminary data.</text>
</comment>
<dbReference type="RefSeq" id="WP_352890373.1">
    <property type="nucleotide sequence ID" value="NZ_JBEPIJ010000018.1"/>
</dbReference>